<sequence>MDSITYKKSQTGWILLGILPIVMLYIFLSYYYQWGDQPLSYEYMLIFIGVFGFILLIFYNLTIYIQGKTIHVKFGIGLIHIKIPIEKLHEAKMVKTPWWYGWGIRVTPQGMLYNVYGRDAVKVNYTGKGKTKTVLLGSAEPEELLKHIKQIQN</sequence>
<keyword evidence="3" id="KW-1185">Reference proteome</keyword>
<evidence type="ECO:0000313" key="2">
    <source>
        <dbReference type="EMBL" id="CAG5082596.1"/>
    </source>
</evidence>
<reference evidence="2" key="1">
    <citation type="submission" date="2021-04" db="EMBL/GenBank/DDBJ databases">
        <authorList>
            <person name="Rodrigo-Torres L."/>
            <person name="Arahal R. D."/>
            <person name="Lucena T."/>
        </authorList>
    </citation>
    <scope>NUCLEOTIDE SEQUENCE</scope>
    <source>
        <strain evidence="2">AS29M-1</strain>
    </source>
</reference>
<dbReference type="AlphaFoldDB" id="A0A916JND6"/>
<organism evidence="2 3">
    <name type="scientific">Parvicella tangerina</name>
    <dbReference type="NCBI Taxonomy" id="2829795"/>
    <lineage>
        <taxon>Bacteria</taxon>
        <taxon>Pseudomonadati</taxon>
        <taxon>Bacteroidota</taxon>
        <taxon>Flavobacteriia</taxon>
        <taxon>Flavobacteriales</taxon>
        <taxon>Parvicellaceae</taxon>
        <taxon>Parvicella</taxon>
    </lineage>
</organism>
<keyword evidence="1" id="KW-0812">Transmembrane</keyword>
<gene>
    <name evidence="2" type="ORF">CRYO30217_01960</name>
</gene>
<feature type="transmembrane region" description="Helical" evidence="1">
    <location>
        <begin position="12"/>
        <end position="32"/>
    </location>
</feature>
<evidence type="ECO:0000313" key="3">
    <source>
        <dbReference type="Proteomes" id="UP000683507"/>
    </source>
</evidence>
<dbReference type="EMBL" id="OU015584">
    <property type="protein sequence ID" value="CAG5082596.1"/>
    <property type="molecule type" value="Genomic_DNA"/>
</dbReference>
<accession>A0A916JND6</accession>
<dbReference type="Proteomes" id="UP000683507">
    <property type="component" value="Chromosome"/>
</dbReference>
<keyword evidence="1" id="KW-1133">Transmembrane helix</keyword>
<feature type="transmembrane region" description="Helical" evidence="1">
    <location>
        <begin position="44"/>
        <end position="65"/>
    </location>
</feature>
<evidence type="ECO:0000256" key="1">
    <source>
        <dbReference type="SAM" id="Phobius"/>
    </source>
</evidence>
<protein>
    <submittedName>
        <fullName evidence="2">Uncharacterized protein</fullName>
    </submittedName>
</protein>
<dbReference type="KEGG" id="ptan:CRYO30217_01960"/>
<proteinExistence type="predicted"/>
<dbReference type="RefSeq" id="WP_258542163.1">
    <property type="nucleotide sequence ID" value="NZ_OU015584.1"/>
</dbReference>
<name>A0A916JND6_9FLAO</name>
<keyword evidence="1" id="KW-0472">Membrane</keyword>